<dbReference type="SUPFAM" id="SSF55166">
    <property type="entry name" value="Hedgehog/DD-peptidase"/>
    <property type="match status" value="1"/>
</dbReference>
<dbReference type="RefSeq" id="WP_243862903.1">
    <property type="nucleotide sequence ID" value="NZ_BAAAEJ010000008.1"/>
</dbReference>
<proteinExistence type="predicted"/>
<evidence type="ECO:0000313" key="3">
    <source>
        <dbReference type="EMBL" id="GAA0397030.1"/>
    </source>
</evidence>
<evidence type="ECO:0000256" key="1">
    <source>
        <dbReference type="SAM" id="SignalP"/>
    </source>
</evidence>
<comment type="caution">
    <text evidence="3">The sequence shown here is derived from an EMBL/GenBank/DDBJ whole genome shotgun (WGS) entry which is preliminary data.</text>
</comment>
<gene>
    <name evidence="3" type="ORF">GCM10009093_24630</name>
</gene>
<evidence type="ECO:0000313" key="4">
    <source>
        <dbReference type="Proteomes" id="UP001500791"/>
    </source>
</evidence>
<feature type="chain" id="PRO_5045037763" description="D-alanyl-D-alanine carboxypeptidase-like core domain-containing protein" evidence="1">
    <location>
        <begin position="31"/>
        <end position="310"/>
    </location>
</feature>
<sequence>MQSALHRRAGSIAGLAAALSVSLLAAPAMALVGALPVGAAGAAEPALVDAEICDRDTGLYDQAASANSINLYALQWSPFGPSEMGWETYVPLIQKELGTGCDPTSAAFAEKLSLFQTRYGLMANGQFDAATFAVFRGLWQERRPFILARIRGECPSPPPIADLSYLVAGEEHAERMTRMARRDVLEAYREMVAAARREVPEMATQPELLQIFSSFRDPEADAARCARDGNCDGVRRAACSAHRTGTALDIYVGHLLGYGVDSTHSHNRRYMTQTQTYRWLVKNAERFGFVPYAFEPWHWEWGGPPGGSAL</sequence>
<name>A0ABP3IBR9_9CAUL</name>
<protein>
    <recommendedName>
        <fullName evidence="2">D-alanyl-D-alanine carboxypeptidase-like core domain-containing protein</fullName>
    </recommendedName>
</protein>
<accession>A0ABP3IBR9</accession>
<dbReference type="CDD" id="cd14814">
    <property type="entry name" value="Peptidase_M15"/>
    <property type="match status" value="1"/>
</dbReference>
<feature type="signal peptide" evidence="1">
    <location>
        <begin position="1"/>
        <end position="30"/>
    </location>
</feature>
<dbReference type="Gene3D" id="3.30.1380.10">
    <property type="match status" value="1"/>
</dbReference>
<dbReference type="InterPro" id="IPR009045">
    <property type="entry name" value="Zn_M74/Hedgehog-like"/>
</dbReference>
<evidence type="ECO:0000259" key="2">
    <source>
        <dbReference type="Pfam" id="PF02557"/>
    </source>
</evidence>
<keyword evidence="4" id="KW-1185">Reference proteome</keyword>
<reference evidence="4" key="1">
    <citation type="journal article" date="2019" name="Int. J. Syst. Evol. Microbiol.">
        <title>The Global Catalogue of Microorganisms (GCM) 10K type strain sequencing project: providing services to taxonomists for standard genome sequencing and annotation.</title>
        <authorList>
            <consortium name="The Broad Institute Genomics Platform"/>
            <consortium name="The Broad Institute Genome Sequencing Center for Infectious Disease"/>
            <person name="Wu L."/>
            <person name="Ma J."/>
        </authorList>
    </citation>
    <scope>NUCLEOTIDE SEQUENCE [LARGE SCALE GENOMIC DNA]</scope>
    <source>
        <strain evidence="4">JCM 13476</strain>
    </source>
</reference>
<dbReference type="Proteomes" id="UP001500791">
    <property type="component" value="Unassembled WGS sequence"/>
</dbReference>
<keyword evidence="1" id="KW-0732">Signal</keyword>
<dbReference type="EMBL" id="BAAAEJ010000008">
    <property type="protein sequence ID" value="GAA0397030.1"/>
    <property type="molecule type" value="Genomic_DNA"/>
</dbReference>
<feature type="domain" description="D-alanyl-D-alanine carboxypeptidase-like core" evidence="2">
    <location>
        <begin position="182"/>
        <end position="303"/>
    </location>
</feature>
<organism evidence="3 4">
    <name type="scientific">Brevundimonas terrae</name>
    <dbReference type="NCBI Taxonomy" id="363631"/>
    <lineage>
        <taxon>Bacteria</taxon>
        <taxon>Pseudomonadati</taxon>
        <taxon>Pseudomonadota</taxon>
        <taxon>Alphaproteobacteria</taxon>
        <taxon>Caulobacterales</taxon>
        <taxon>Caulobacteraceae</taxon>
        <taxon>Brevundimonas</taxon>
    </lineage>
</organism>
<dbReference type="Pfam" id="PF02557">
    <property type="entry name" value="VanY"/>
    <property type="match status" value="1"/>
</dbReference>
<dbReference type="InterPro" id="IPR003709">
    <property type="entry name" value="VanY-like_core_dom"/>
</dbReference>